<reference evidence="4" key="1">
    <citation type="submission" date="2017-02" db="UniProtKB">
        <authorList>
            <consortium name="WormBaseParasite"/>
        </authorList>
    </citation>
    <scope>IDENTIFICATION</scope>
</reference>
<evidence type="ECO:0000313" key="2">
    <source>
        <dbReference type="EMBL" id="VDO08843.1"/>
    </source>
</evidence>
<dbReference type="EMBL" id="UZAE01013231">
    <property type="protein sequence ID" value="VDO08843.1"/>
    <property type="molecule type" value="Genomic_DNA"/>
</dbReference>
<evidence type="ECO:0000313" key="3">
    <source>
        <dbReference type="Proteomes" id="UP000278807"/>
    </source>
</evidence>
<protein>
    <submittedName>
        <fullName evidence="2 4">Uncharacterized protein</fullName>
    </submittedName>
</protein>
<dbReference type="WBParaSite" id="HNAJ_0001081901-mRNA-1">
    <property type="protein sequence ID" value="HNAJ_0001081901-mRNA-1"/>
    <property type="gene ID" value="HNAJ_0001081901"/>
</dbReference>
<dbReference type="AlphaFoldDB" id="A0A0R3TT08"/>
<gene>
    <name evidence="2" type="ORF">HNAJ_LOCUS10814</name>
</gene>
<accession>A0A0R3TT08</accession>
<dbReference type="Proteomes" id="UP000278807">
    <property type="component" value="Unassembled WGS sequence"/>
</dbReference>
<dbReference type="STRING" id="102285.A0A0R3TT08"/>
<evidence type="ECO:0000256" key="1">
    <source>
        <dbReference type="SAM" id="MobiDB-lite"/>
    </source>
</evidence>
<feature type="compositionally biased region" description="Polar residues" evidence="1">
    <location>
        <begin position="164"/>
        <end position="177"/>
    </location>
</feature>
<organism evidence="4">
    <name type="scientific">Rodentolepis nana</name>
    <name type="common">Dwarf tapeworm</name>
    <name type="synonym">Hymenolepis nana</name>
    <dbReference type="NCBI Taxonomy" id="102285"/>
    <lineage>
        <taxon>Eukaryota</taxon>
        <taxon>Metazoa</taxon>
        <taxon>Spiralia</taxon>
        <taxon>Lophotrochozoa</taxon>
        <taxon>Platyhelminthes</taxon>
        <taxon>Cestoda</taxon>
        <taxon>Eucestoda</taxon>
        <taxon>Cyclophyllidea</taxon>
        <taxon>Hymenolepididae</taxon>
        <taxon>Rodentolepis</taxon>
    </lineage>
</organism>
<reference evidence="2 3" key="2">
    <citation type="submission" date="2018-11" db="EMBL/GenBank/DDBJ databases">
        <authorList>
            <consortium name="Pathogen Informatics"/>
        </authorList>
    </citation>
    <scope>NUCLEOTIDE SEQUENCE [LARGE SCALE GENOMIC DNA]</scope>
</reference>
<evidence type="ECO:0000313" key="4">
    <source>
        <dbReference type="WBParaSite" id="HNAJ_0001081901-mRNA-1"/>
    </source>
</evidence>
<sequence length="229" mass="24470">MYSNLWNFTLSSTSTVFDRRDFITEACYMKQFQSFHIVRLFGIVSKCTPSSAVGVAARTFRSAGAAGSSNGSGGAVVGSAGINNSGASASAGSSGFPHTKFHFSLCQLFSGGGVGGFCRRRNRRPNRQAVPVPVKKKPFALMGEETTSSTLYRNGDSSLNRSFKSNSNIGDEQTVGNGTCGDTEDHPAGRDRLRSGRFGNTPFSRLLRRAQKDGSTDVTQKTGNNLDIL</sequence>
<feature type="region of interest" description="Disordered" evidence="1">
    <location>
        <begin position="210"/>
        <end position="229"/>
    </location>
</feature>
<keyword evidence="3" id="KW-1185">Reference proteome</keyword>
<feature type="compositionally biased region" description="Polar residues" evidence="1">
    <location>
        <begin position="216"/>
        <end position="229"/>
    </location>
</feature>
<proteinExistence type="predicted"/>
<dbReference type="Gene3D" id="3.30.200.20">
    <property type="entry name" value="Phosphorylase Kinase, domain 1"/>
    <property type="match status" value="1"/>
</dbReference>
<feature type="compositionally biased region" description="Basic and acidic residues" evidence="1">
    <location>
        <begin position="183"/>
        <end position="194"/>
    </location>
</feature>
<feature type="region of interest" description="Disordered" evidence="1">
    <location>
        <begin position="164"/>
        <end position="200"/>
    </location>
</feature>
<name>A0A0R3TT08_RODNA</name>